<dbReference type="Proteomes" id="UP000054018">
    <property type="component" value="Unassembled WGS sequence"/>
</dbReference>
<dbReference type="AlphaFoldDB" id="A0A0C9ZMY2"/>
<protein>
    <submittedName>
        <fullName evidence="1">Uncharacterized protein</fullName>
    </submittedName>
</protein>
<sequence length="74" mass="8706">MYERWDRKNCECCRAKLQKRACVAKRVLSRVRCRLQTYVNPVGFLRAFFSYSNSQMGQHLSVTPGSLSTQRKFL</sequence>
<evidence type="ECO:0000313" key="1">
    <source>
        <dbReference type="EMBL" id="KIK27274.1"/>
    </source>
</evidence>
<name>A0A0C9ZMY2_9AGAM</name>
<dbReference type="HOGENOM" id="CLU_2688729_0_0_1"/>
<dbReference type="EMBL" id="KN833697">
    <property type="protein sequence ID" value="KIK27274.1"/>
    <property type="molecule type" value="Genomic_DNA"/>
</dbReference>
<gene>
    <name evidence="1" type="ORF">PISMIDRAFT_204406</name>
</gene>
<reference evidence="2" key="2">
    <citation type="submission" date="2015-01" db="EMBL/GenBank/DDBJ databases">
        <title>Evolutionary Origins and Diversification of the Mycorrhizal Mutualists.</title>
        <authorList>
            <consortium name="DOE Joint Genome Institute"/>
            <consortium name="Mycorrhizal Genomics Consortium"/>
            <person name="Kohler A."/>
            <person name="Kuo A."/>
            <person name="Nagy L.G."/>
            <person name="Floudas D."/>
            <person name="Copeland A."/>
            <person name="Barry K.W."/>
            <person name="Cichocki N."/>
            <person name="Veneault-Fourrey C."/>
            <person name="LaButti K."/>
            <person name="Lindquist E.A."/>
            <person name="Lipzen A."/>
            <person name="Lundell T."/>
            <person name="Morin E."/>
            <person name="Murat C."/>
            <person name="Riley R."/>
            <person name="Ohm R."/>
            <person name="Sun H."/>
            <person name="Tunlid A."/>
            <person name="Henrissat B."/>
            <person name="Grigoriev I.V."/>
            <person name="Hibbett D.S."/>
            <person name="Martin F."/>
        </authorList>
    </citation>
    <scope>NUCLEOTIDE SEQUENCE [LARGE SCALE GENOMIC DNA]</scope>
    <source>
        <strain evidence="2">441</strain>
    </source>
</reference>
<proteinExistence type="predicted"/>
<keyword evidence="2" id="KW-1185">Reference proteome</keyword>
<reference evidence="1 2" key="1">
    <citation type="submission" date="2014-04" db="EMBL/GenBank/DDBJ databases">
        <authorList>
            <consortium name="DOE Joint Genome Institute"/>
            <person name="Kuo A."/>
            <person name="Kohler A."/>
            <person name="Costa M.D."/>
            <person name="Nagy L.G."/>
            <person name="Floudas D."/>
            <person name="Copeland A."/>
            <person name="Barry K.W."/>
            <person name="Cichocki N."/>
            <person name="Veneault-Fourrey C."/>
            <person name="LaButti K."/>
            <person name="Lindquist E.A."/>
            <person name="Lipzen A."/>
            <person name="Lundell T."/>
            <person name="Morin E."/>
            <person name="Murat C."/>
            <person name="Sun H."/>
            <person name="Tunlid A."/>
            <person name="Henrissat B."/>
            <person name="Grigoriev I.V."/>
            <person name="Hibbett D.S."/>
            <person name="Martin F."/>
            <person name="Nordberg H.P."/>
            <person name="Cantor M.N."/>
            <person name="Hua S.X."/>
        </authorList>
    </citation>
    <scope>NUCLEOTIDE SEQUENCE [LARGE SCALE GENOMIC DNA]</scope>
    <source>
        <strain evidence="1 2">441</strain>
    </source>
</reference>
<organism evidence="1 2">
    <name type="scientific">Pisolithus microcarpus 441</name>
    <dbReference type="NCBI Taxonomy" id="765257"/>
    <lineage>
        <taxon>Eukaryota</taxon>
        <taxon>Fungi</taxon>
        <taxon>Dikarya</taxon>
        <taxon>Basidiomycota</taxon>
        <taxon>Agaricomycotina</taxon>
        <taxon>Agaricomycetes</taxon>
        <taxon>Agaricomycetidae</taxon>
        <taxon>Boletales</taxon>
        <taxon>Sclerodermatineae</taxon>
        <taxon>Pisolithaceae</taxon>
        <taxon>Pisolithus</taxon>
    </lineage>
</organism>
<accession>A0A0C9ZMY2</accession>
<evidence type="ECO:0000313" key="2">
    <source>
        <dbReference type="Proteomes" id="UP000054018"/>
    </source>
</evidence>